<dbReference type="Pfam" id="PF00072">
    <property type="entry name" value="Response_reg"/>
    <property type="match status" value="1"/>
</dbReference>
<dbReference type="Gene3D" id="3.40.50.2300">
    <property type="match status" value="1"/>
</dbReference>
<dbReference type="InterPro" id="IPR011006">
    <property type="entry name" value="CheY-like_superfamily"/>
</dbReference>
<dbReference type="InterPro" id="IPR001789">
    <property type="entry name" value="Sig_transdc_resp-reg_receiver"/>
</dbReference>
<dbReference type="SUPFAM" id="SSF46689">
    <property type="entry name" value="Homeodomain-like"/>
    <property type="match status" value="2"/>
</dbReference>
<evidence type="ECO:0000259" key="6">
    <source>
        <dbReference type="PROSITE" id="PS50110"/>
    </source>
</evidence>
<dbReference type="Pfam" id="PF12833">
    <property type="entry name" value="HTH_18"/>
    <property type="match status" value="1"/>
</dbReference>
<dbReference type="EMBL" id="JAGGDJ010000002">
    <property type="protein sequence ID" value="MBO7743474.1"/>
    <property type="molecule type" value="Genomic_DNA"/>
</dbReference>
<dbReference type="PROSITE" id="PS01124">
    <property type="entry name" value="HTH_ARAC_FAMILY_2"/>
    <property type="match status" value="1"/>
</dbReference>
<keyword evidence="3" id="KW-0804">Transcription</keyword>
<dbReference type="PROSITE" id="PS00041">
    <property type="entry name" value="HTH_ARAC_FAMILY_1"/>
    <property type="match status" value="1"/>
</dbReference>
<dbReference type="SMART" id="SM00448">
    <property type="entry name" value="REC"/>
    <property type="match status" value="1"/>
</dbReference>
<dbReference type="InterPro" id="IPR020449">
    <property type="entry name" value="Tscrpt_reg_AraC-type_HTH"/>
</dbReference>
<keyword evidence="8" id="KW-1185">Reference proteome</keyword>
<gene>
    <name evidence="7" type="ORF">I8J29_04665</name>
</gene>
<keyword evidence="2" id="KW-0238">DNA-binding</keyword>
<keyword evidence="4" id="KW-0597">Phosphoprotein</keyword>
<evidence type="ECO:0000256" key="4">
    <source>
        <dbReference type="PROSITE-ProRule" id="PRU00169"/>
    </source>
</evidence>
<sequence>MILQKLADTTFNYRRAVTFQSRKPAALIQTAGERRPGMKALIVDGERHAREAVIRFVEWERHGIGEVFEATDGGAARRMIREHRPELILADMTIPGMDGIDLLRWIKEELPSAKTILMSGYPDFRLVRRAMRAGGTDYLLKPIQETDIRNAVHRAVQLWKREADWRGQQGSLHIEINRLKPICWEKMFSQLIRHPEDHHRHLPDIRREFAAFGAMTACRCSVLSLEQIDASVRREFDKHHDLLFFALANVCNEILRRSRSGFAFRYWSSENEIVILHWQAPEQAEKIIRKINQCLHRTLGARFDFGIGTTKKFHHEVRHAYLEAKAALHQRYAKPAQDRVYVLEIVQDRSAMADIRNYIRTHYFTELSLQQLANRFHFSREYISRRFKQDFGVNLSDYLGDIRIDKAKQYLAHSSLKVSQIGEMVGYPDMKYFSKVFKNKTGCSPLSYRSALSRKEGNEMPHC</sequence>
<dbReference type="PANTHER" id="PTHR43280">
    <property type="entry name" value="ARAC-FAMILY TRANSCRIPTIONAL REGULATOR"/>
    <property type="match status" value="1"/>
</dbReference>
<keyword evidence="1" id="KW-0805">Transcription regulation</keyword>
<feature type="domain" description="Response regulatory" evidence="6">
    <location>
        <begin position="39"/>
        <end position="156"/>
    </location>
</feature>
<evidence type="ECO:0000256" key="2">
    <source>
        <dbReference type="ARBA" id="ARBA00023125"/>
    </source>
</evidence>
<dbReference type="InterPro" id="IPR009057">
    <property type="entry name" value="Homeodomain-like_sf"/>
</dbReference>
<evidence type="ECO:0000313" key="7">
    <source>
        <dbReference type="EMBL" id="MBO7743474.1"/>
    </source>
</evidence>
<feature type="domain" description="HTH araC/xylS-type" evidence="5">
    <location>
        <begin position="353"/>
        <end position="451"/>
    </location>
</feature>
<dbReference type="RefSeq" id="WP_208846500.1">
    <property type="nucleotide sequence ID" value="NZ_JAGGDJ010000002.1"/>
</dbReference>
<protein>
    <submittedName>
        <fullName evidence="7">Response regulator</fullName>
    </submittedName>
</protein>
<evidence type="ECO:0000313" key="8">
    <source>
        <dbReference type="Proteomes" id="UP000670947"/>
    </source>
</evidence>
<proteinExistence type="predicted"/>
<organism evidence="7 8">
    <name type="scientific">Paenibacillus artemisiicola</name>
    <dbReference type="NCBI Taxonomy" id="1172618"/>
    <lineage>
        <taxon>Bacteria</taxon>
        <taxon>Bacillati</taxon>
        <taxon>Bacillota</taxon>
        <taxon>Bacilli</taxon>
        <taxon>Bacillales</taxon>
        <taxon>Paenibacillaceae</taxon>
        <taxon>Paenibacillus</taxon>
    </lineage>
</organism>
<dbReference type="CDD" id="cd17536">
    <property type="entry name" value="REC_YesN-like"/>
    <property type="match status" value="1"/>
</dbReference>
<evidence type="ECO:0000256" key="3">
    <source>
        <dbReference type="ARBA" id="ARBA00023163"/>
    </source>
</evidence>
<feature type="modified residue" description="4-aspartylphosphate" evidence="4">
    <location>
        <position position="91"/>
    </location>
</feature>
<name>A0ABS3W5B3_9BACL</name>
<comment type="caution">
    <text evidence="7">The sequence shown here is derived from an EMBL/GenBank/DDBJ whole genome shotgun (WGS) entry which is preliminary data.</text>
</comment>
<dbReference type="SUPFAM" id="SSF52172">
    <property type="entry name" value="CheY-like"/>
    <property type="match status" value="1"/>
</dbReference>
<dbReference type="Gene3D" id="1.10.10.60">
    <property type="entry name" value="Homeodomain-like"/>
    <property type="match status" value="2"/>
</dbReference>
<reference evidence="7 8" key="1">
    <citation type="submission" date="2021-03" db="EMBL/GenBank/DDBJ databases">
        <title>Paenibacillus artemisicola MWE-103 whole genome sequence.</title>
        <authorList>
            <person name="Ham Y.J."/>
        </authorList>
    </citation>
    <scope>NUCLEOTIDE SEQUENCE [LARGE SCALE GENOMIC DNA]</scope>
    <source>
        <strain evidence="7 8">MWE-103</strain>
    </source>
</reference>
<dbReference type="PROSITE" id="PS50110">
    <property type="entry name" value="RESPONSE_REGULATORY"/>
    <property type="match status" value="1"/>
</dbReference>
<dbReference type="InterPro" id="IPR041522">
    <property type="entry name" value="CdaR_GGDEF"/>
</dbReference>
<dbReference type="InterPro" id="IPR018062">
    <property type="entry name" value="HTH_AraC-typ_CS"/>
</dbReference>
<evidence type="ECO:0000259" key="5">
    <source>
        <dbReference type="PROSITE" id="PS01124"/>
    </source>
</evidence>
<evidence type="ECO:0000256" key="1">
    <source>
        <dbReference type="ARBA" id="ARBA00023015"/>
    </source>
</evidence>
<dbReference type="PRINTS" id="PR00032">
    <property type="entry name" value="HTHARAC"/>
</dbReference>
<dbReference type="PANTHER" id="PTHR43280:SF28">
    <property type="entry name" value="HTH-TYPE TRANSCRIPTIONAL ACTIVATOR RHAS"/>
    <property type="match status" value="1"/>
</dbReference>
<dbReference type="SMART" id="SM00342">
    <property type="entry name" value="HTH_ARAC"/>
    <property type="match status" value="1"/>
</dbReference>
<dbReference type="Proteomes" id="UP000670947">
    <property type="component" value="Unassembled WGS sequence"/>
</dbReference>
<accession>A0ABS3W5B3</accession>
<dbReference type="Pfam" id="PF17853">
    <property type="entry name" value="GGDEF_2"/>
    <property type="match status" value="1"/>
</dbReference>
<dbReference type="InterPro" id="IPR018060">
    <property type="entry name" value="HTH_AraC"/>
</dbReference>